<dbReference type="EMBL" id="JACAZF010000002">
    <property type="protein sequence ID" value="KAF7312504.1"/>
    <property type="molecule type" value="Genomic_DNA"/>
</dbReference>
<evidence type="ECO:0000313" key="2">
    <source>
        <dbReference type="Proteomes" id="UP000636479"/>
    </source>
</evidence>
<reference evidence="1" key="1">
    <citation type="submission" date="2020-05" db="EMBL/GenBank/DDBJ databases">
        <title>Mycena genomes resolve the evolution of fungal bioluminescence.</title>
        <authorList>
            <person name="Tsai I.J."/>
        </authorList>
    </citation>
    <scope>NUCLEOTIDE SEQUENCE</scope>
    <source>
        <strain evidence="1">171206Taipei</strain>
    </source>
</reference>
<organism evidence="1 2">
    <name type="scientific">Mycena indigotica</name>
    <dbReference type="NCBI Taxonomy" id="2126181"/>
    <lineage>
        <taxon>Eukaryota</taxon>
        <taxon>Fungi</taxon>
        <taxon>Dikarya</taxon>
        <taxon>Basidiomycota</taxon>
        <taxon>Agaricomycotina</taxon>
        <taxon>Agaricomycetes</taxon>
        <taxon>Agaricomycetidae</taxon>
        <taxon>Agaricales</taxon>
        <taxon>Marasmiineae</taxon>
        <taxon>Mycenaceae</taxon>
        <taxon>Mycena</taxon>
    </lineage>
</organism>
<dbReference type="RefSeq" id="XP_037224612.1">
    <property type="nucleotide sequence ID" value="XM_037359517.1"/>
</dbReference>
<dbReference type="OrthoDB" id="3047730at2759"/>
<sequence length="164" mass="19210">MPRHPIFHRQNLAQGPIPTVTALLDMFEQAHFSQLKILKFWYQIKSPEDLRLEELLLSRIPELFPELREVELCRMWDHDADSLSTATWDPLPRVRQLTSQLKQLRTFIFDPDLPERSGRFPVPVSRFPFPRPTKEFRTVVGKLHAMALAIVTEATWVKKIAMLP</sequence>
<keyword evidence="2" id="KW-1185">Reference proteome</keyword>
<name>A0A8H6WHI4_9AGAR</name>
<gene>
    <name evidence="1" type="ORF">MIND_00264100</name>
</gene>
<protein>
    <submittedName>
        <fullName evidence="1">Peptidase A1 domain-containing protein</fullName>
    </submittedName>
</protein>
<comment type="caution">
    <text evidence="1">The sequence shown here is derived from an EMBL/GenBank/DDBJ whole genome shotgun (WGS) entry which is preliminary data.</text>
</comment>
<dbReference type="Proteomes" id="UP000636479">
    <property type="component" value="Unassembled WGS sequence"/>
</dbReference>
<dbReference type="GeneID" id="59342033"/>
<accession>A0A8H6WHI4</accession>
<dbReference type="AlphaFoldDB" id="A0A8H6WHI4"/>
<proteinExistence type="predicted"/>
<evidence type="ECO:0000313" key="1">
    <source>
        <dbReference type="EMBL" id="KAF7312504.1"/>
    </source>
</evidence>